<evidence type="ECO:0000313" key="1">
    <source>
        <dbReference type="EMBL" id="MCW6036563.1"/>
    </source>
</evidence>
<accession>A0ABT3L4Y7</accession>
<dbReference type="EMBL" id="JAIHOM010000040">
    <property type="protein sequence ID" value="MCW6036563.1"/>
    <property type="molecule type" value="Genomic_DNA"/>
</dbReference>
<protein>
    <recommendedName>
        <fullName evidence="3">Transporter</fullName>
    </recommendedName>
</protein>
<proteinExistence type="predicted"/>
<sequence length="259" mass="28012">MVGFLASVFVSQGRKAGGVVALFSVIFGAVDPVWGNPSSPPLQTLGNASKQWITQASAPPSTPLDIEPEILDESPVLQRWSEEIPDVLHDIRHDPSFKTRVRLGYSQFPSTHHRSGWTIGVEDVFLGKTGLTVSAEYQGTFKGDRTTWGGDLRYYVLPLGSRVNIAPVLGYRNITTGAYQTDGINVGAKLKLIPSRTGAADLSLTQTFVSPGSSDEVGITTLSVGYAITPQLRISTDLQKQNSVAKKDSRVGIILEWMP</sequence>
<dbReference type="RefSeq" id="WP_265264337.1">
    <property type="nucleotide sequence ID" value="NZ_JAIHOM010000040.1"/>
</dbReference>
<comment type="caution">
    <text evidence="1">The sequence shown here is derived from an EMBL/GenBank/DDBJ whole genome shotgun (WGS) entry which is preliminary data.</text>
</comment>
<reference evidence="1 2" key="1">
    <citation type="submission" date="2021-08" db="EMBL/GenBank/DDBJ databases">
        <title>Draft genome sequence of Spirulina subsalsa with high tolerance to salinity and hype-accumulation of phycocyanin.</title>
        <authorList>
            <person name="Pei H."/>
            <person name="Jiang L."/>
        </authorList>
    </citation>
    <scope>NUCLEOTIDE SEQUENCE [LARGE SCALE GENOMIC DNA]</scope>
    <source>
        <strain evidence="1 2">FACHB-351</strain>
    </source>
</reference>
<keyword evidence="2" id="KW-1185">Reference proteome</keyword>
<dbReference type="Proteomes" id="UP001526426">
    <property type="component" value="Unassembled WGS sequence"/>
</dbReference>
<name>A0ABT3L4Y7_9CYAN</name>
<evidence type="ECO:0008006" key="3">
    <source>
        <dbReference type="Google" id="ProtNLM"/>
    </source>
</evidence>
<gene>
    <name evidence="1" type="ORF">K4A83_09850</name>
</gene>
<organism evidence="1 2">
    <name type="scientific">Spirulina subsalsa FACHB-351</name>
    <dbReference type="NCBI Taxonomy" id="234711"/>
    <lineage>
        <taxon>Bacteria</taxon>
        <taxon>Bacillati</taxon>
        <taxon>Cyanobacteriota</taxon>
        <taxon>Cyanophyceae</taxon>
        <taxon>Spirulinales</taxon>
        <taxon>Spirulinaceae</taxon>
        <taxon>Spirulina</taxon>
    </lineage>
</organism>
<evidence type="ECO:0000313" key="2">
    <source>
        <dbReference type="Proteomes" id="UP001526426"/>
    </source>
</evidence>